<evidence type="ECO:0000313" key="10">
    <source>
        <dbReference type="Proteomes" id="UP000249828"/>
    </source>
</evidence>
<evidence type="ECO:0000256" key="4">
    <source>
        <dbReference type="ARBA" id="ARBA00022806"/>
    </source>
</evidence>
<dbReference type="InterPro" id="IPR050534">
    <property type="entry name" value="Coronavir_polyprotein_1ab"/>
</dbReference>
<evidence type="ECO:0000259" key="8">
    <source>
        <dbReference type="Pfam" id="PF13087"/>
    </source>
</evidence>
<keyword evidence="10" id="KW-1185">Reference proteome</keyword>
<feature type="domain" description="DNA2/NAM7 helicase helicase" evidence="7">
    <location>
        <begin position="35"/>
        <end position="377"/>
    </location>
</feature>
<dbReference type="GO" id="GO:0043139">
    <property type="term" value="F:5'-3' DNA helicase activity"/>
    <property type="evidence" value="ECO:0007669"/>
    <property type="project" value="TreeGrafter"/>
</dbReference>
<reference evidence="9 10" key="1">
    <citation type="submission" date="2017-11" db="EMBL/GenBank/DDBJ databases">
        <title>Draft genome sequence of Enterococcus plantarum TRW2 strain isolated from lettuce.</title>
        <authorList>
            <person name="Kim E.B."/>
            <person name="Marco M.L."/>
            <person name="Williams T.R."/>
            <person name="You I.H."/>
        </authorList>
    </citation>
    <scope>NUCLEOTIDE SEQUENCE [LARGE SCALE GENOMIC DNA]</scope>
    <source>
        <strain evidence="9 10">TRW2</strain>
    </source>
</reference>
<dbReference type="GO" id="GO:0005524">
    <property type="term" value="F:ATP binding"/>
    <property type="evidence" value="ECO:0007669"/>
    <property type="project" value="UniProtKB-KW"/>
</dbReference>
<sequence length="719" mass="83116">MKNITCTKETVLYSYLKKSLAERKDAKSLIFPFGINPSQLDAVENVFKSQISIIEGPPGTGKTQTILNIIANILLQNKTVAVISNNNSAVANVYEKMEKVNLDYLIAKLGSKEKVDAFFEKLPSIPKIKSSRLVELEKIQEVLEKLKESLQAKNELATKKTLLSELMIEQEYFIKWMRKYREVFGEHLNEIPNLKINSKKKLDFLSFLKNVEQEKFSFFDRLTLLFKFQMLKTKPIKNNYTREEIITIIQEQYYREEIERVEKEIRYLERQLNRKNYDSLLKELSEDSLIYYQQEITKIIKTTSNCSEKNYKRKFDEFSQRFPIIGSTAHSIAHAIGGNLVDYLIIDEASQLDVIPGILGLACAKNVVVVGDRKQLPHIPAKTDLEPAEELYDCEKYNLLDSFVQIFKNQVPITLLQEHYRCHPKIIHFCNIQFYDNKLITMTESEDERSLRLITTAKGNHFRDYFNLREIESVIAEGVGNNESIGFIAPYNAQCKEAKKKLPDSCQAATIHSFQGRECNEIIFSTVLDKKARCQSKSHIDFVDDPHLVNVAVSRAKDKFSLVTGQGVFQKNNGSIAALERYIRYYGDERDLVESNIISSFDILYAEYDEILEKRRKKLNKEESSYMTERIVASIIEEVLAEKEFAQLAAHKQVRLKEIVSPSLDYTEEESDFIQRNSSCDFVFSYKVGKDPIAVIEVDGYAYHSKPEDKIRDLKKNSR</sequence>
<dbReference type="InterPro" id="IPR027417">
    <property type="entry name" value="P-loop_NTPase"/>
</dbReference>
<feature type="domain" description="DNA2/NAM7 helicase-like C-terminal" evidence="8">
    <location>
        <begin position="471"/>
        <end position="563"/>
    </location>
</feature>
<evidence type="ECO:0000313" key="9">
    <source>
        <dbReference type="EMBL" id="PZL76678.1"/>
    </source>
</evidence>
<dbReference type="InterPro" id="IPR047187">
    <property type="entry name" value="SF1_C_Upf1"/>
</dbReference>
<evidence type="ECO:0000256" key="6">
    <source>
        <dbReference type="SAM" id="Coils"/>
    </source>
</evidence>
<accession>A0A2W3ZA66</accession>
<dbReference type="PANTHER" id="PTHR43788:SF8">
    <property type="entry name" value="DNA-BINDING PROTEIN SMUBP-2"/>
    <property type="match status" value="1"/>
</dbReference>
<feature type="coiled-coil region" evidence="6">
    <location>
        <begin position="133"/>
        <end position="160"/>
    </location>
</feature>
<dbReference type="GO" id="GO:0016787">
    <property type="term" value="F:hydrolase activity"/>
    <property type="evidence" value="ECO:0007669"/>
    <property type="project" value="UniProtKB-KW"/>
</dbReference>
<dbReference type="RefSeq" id="WP_111247098.1">
    <property type="nucleotide sequence ID" value="NZ_PIEU01000026.1"/>
</dbReference>
<proteinExistence type="inferred from homology"/>
<dbReference type="CDD" id="cd17934">
    <property type="entry name" value="DEXXQc_Upf1-like"/>
    <property type="match status" value="1"/>
</dbReference>
<protein>
    <submittedName>
        <fullName evidence="9">Helicase</fullName>
    </submittedName>
</protein>
<dbReference type="InterPro" id="IPR041679">
    <property type="entry name" value="DNA2/NAM7-like_C"/>
</dbReference>
<dbReference type="Proteomes" id="UP000249828">
    <property type="component" value="Unassembled WGS sequence"/>
</dbReference>
<comment type="caution">
    <text evidence="9">The sequence shown here is derived from an EMBL/GenBank/DDBJ whole genome shotgun (WGS) entry which is preliminary data.</text>
</comment>
<dbReference type="PANTHER" id="PTHR43788">
    <property type="entry name" value="DNA2/NAM7 HELICASE FAMILY MEMBER"/>
    <property type="match status" value="1"/>
</dbReference>
<evidence type="ECO:0000256" key="3">
    <source>
        <dbReference type="ARBA" id="ARBA00022801"/>
    </source>
</evidence>
<gene>
    <name evidence="9" type="ORF">CI088_02530</name>
</gene>
<dbReference type="Pfam" id="PF13086">
    <property type="entry name" value="AAA_11"/>
    <property type="match status" value="1"/>
</dbReference>
<name>A0A2W3ZA66_9ENTE</name>
<dbReference type="Pfam" id="PF13087">
    <property type="entry name" value="AAA_12"/>
    <property type="match status" value="1"/>
</dbReference>
<evidence type="ECO:0000256" key="2">
    <source>
        <dbReference type="ARBA" id="ARBA00022741"/>
    </source>
</evidence>
<keyword evidence="5" id="KW-0067">ATP-binding</keyword>
<evidence type="ECO:0000259" key="7">
    <source>
        <dbReference type="Pfam" id="PF13086"/>
    </source>
</evidence>
<organism evidence="9 10">
    <name type="scientific">Enterococcus plantarum</name>
    <dbReference type="NCBI Taxonomy" id="1077675"/>
    <lineage>
        <taxon>Bacteria</taxon>
        <taxon>Bacillati</taxon>
        <taxon>Bacillota</taxon>
        <taxon>Bacilli</taxon>
        <taxon>Lactobacillales</taxon>
        <taxon>Enterococcaceae</taxon>
        <taxon>Enterococcus</taxon>
    </lineage>
</organism>
<keyword evidence="6" id="KW-0175">Coiled coil</keyword>
<dbReference type="EMBL" id="PIEU01000026">
    <property type="protein sequence ID" value="PZL76678.1"/>
    <property type="molecule type" value="Genomic_DNA"/>
</dbReference>
<dbReference type="AlphaFoldDB" id="A0A2W3ZA66"/>
<dbReference type="InterPro" id="IPR041677">
    <property type="entry name" value="DNA2/NAM7_AAA_11"/>
</dbReference>
<comment type="similarity">
    <text evidence="1">Belongs to the DNA2/NAM7 helicase family.</text>
</comment>
<keyword evidence="2" id="KW-0547">Nucleotide-binding</keyword>
<dbReference type="Gene3D" id="3.40.50.300">
    <property type="entry name" value="P-loop containing nucleotide triphosphate hydrolases"/>
    <property type="match status" value="3"/>
</dbReference>
<keyword evidence="3" id="KW-0378">Hydrolase</keyword>
<keyword evidence="4 9" id="KW-0347">Helicase</keyword>
<feature type="coiled-coil region" evidence="6">
    <location>
        <begin position="251"/>
        <end position="278"/>
    </location>
</feature>
<evidence type="ECO:0000256" key="5">
    <source>
        <dbReference type="ARBA" id="ARBA00022840"/>
    </source>
</evidence>
<evidence type="ECO:0000256" key="1">
    <source>
        <dbReference type="ARBA" id="ARBA00007913"/>
    </source>
</evidence>
<dbReference type="CDD" id="cd18808">
    <property type="entry name" value="SF1_C_Upf1"/>
    <property type="match status" value="1"/>
</dbReference>
<dbReference type="SUPFAM" id="SSF52540">
    <property type="entry name" value="P-loop containing nucleoside triphosphate hydrolases"/>
    <property type="match status" value="2"/>
</dbReference>